<dbReference type="EMBL" id="JBAHYK010001434">
    <property type="protein sequence ID" value="KAL0568023.1"/>
    <property type="molecule type" value="Genomic_DNA"/>
</dbReference>
<organism evidence="1 2">
    <name type="scientific">Marasmius crinis-equi</name>
    <dbReference type="NCBI Taxonomy" id="585013"/>
    <lineage>
        <taxon>Eukaryota</taxon>
        <taxon>Fungi</taxon>
        <taxon>Dikarya</taxon>
        <taxon>Basidiomycota</taxon>
        <taxon>Agaricomycotina</taxon>
        <taxon>Agaricomycetes</taxon>
        <taxon>Agaricomycetidae</taxon>
        <taxon>Agaricales</taxon>
        <taxon>Marasmiineae</taxon>
        <taxon>Marasmiaceae</taxon>
        <taxon>Marasmius</taxon>
    </lineage>
</organism>
<evidence type="ECO:0000313" key="1">
    <source>
        <dbReference type="EMBL" id="KAL0568023.1"/>
    </source>
</evidence>
<proteinExistence type="predicted"/>
<name>A0ABR3EYL9_9AGAR</name>
<reference evidence="1 2" key="1">
    <citation type="submission" date="2024-02" db="EMBL/GenBank/DDBJ databases">
        <title>A draft genome for the cacao thread blight pathogen Marasmius crinis-equi.</title>
        <authorList>
            <person name="Cohen S.P."/>
            <person name="Baruah I.K."/>
            <person name="Amoako-Attah I."/>
            <person name="Bukari Y."/>
            <person name="Meinhardt L.W."/>
            <person name="Bailey B.A."/>
        </authorList>
    </citation>
    <scope>NUCLEOTIDE SEQUENCE [LARGE SCALE GENOMIC DNA]</scope>
    <source>
        <strain evidence="1 2">GH-76</strain>
    </source>
</reference>
<keyword evidence="2" id="KW-1185">Reference proteome</keyword>
<accession>A0ABR3EYL9</accession>
<evidence type="ECO:0000313" key="2">
    <source>
        <dbReference type="Proteomes" id="UP001465976"/>
    </source>
</evidence>
<sequence>MSFSTFKLEPDITPDLPIKLPASSASFPGHHGIFSAFSDLVPTSSTLPQDSEVTRPEDLLGSFEYDALHRYPLEWENQNALEVWLRKEQESKTIELRVGGTRLNKSESKHWVKKYIYVCARNGTGGKKKYERKTERKRNIPSKRLEEGCPVKLTVKAYPGTAKLRGVYSGEHSHDVGNGNVRFTRISKEDKEEMVHLLRLGVDPKRV</sequence>
<dbReference type="Proteomes" id="UP001465976">
    <property type="component" value="Unassembled WGS sequence"/>
</dbReference>
<comment type="caution">
    <text evidence="1">The sequence shown here is derived from an EMBL/GenBank/DDBJ whole genome shotgun (WGS) entry which is preliminary data.</text>
</comment>
<feature type="non-terminal residue" evidence="1">
    <location>
        <position position="207"/>
    </location>
</feature>
<gene>
    <name evidence="1" type="ORF">V5O48_013969</name>
</gene>
<protein>
    <submittedName>
        <fullName evidence="1">Uncharacterized protein</fullName>
    </submittedName>
</protein>